<proteinExistence type="predicted"/>
<feature type="region of interest" description="Disordered" evidence="1">
    <location>
        <begin position="1"/>
        <end position="22"/>
    </location>
</feature>
<evidence type="ECO:0008006" key="4">
    <source>
        <dbReference type="Google" id="ProtNLM"/>
    </source>
</evidence>
<dbReference type="Proteomes" id="UP000681317">
    <property type="component" value="Chromosome"/>
</dbReference>
<evidence type="ECO:0000313" key="3">
    <source>
        <dbReference type="Proteomes" id="UP000681317"/>
    </source>
</evidence>
<name>A0ABM7Q3C7_9GAMM</name>
<dbReference type="InterPro" id="IPR007922">
    <property type="entry name" value="DciA-like"/>
</dbReference>
<feature type="compositionally biased region" description="Basic and acidic residues" evidence="1">
    <location>
        <begin position="1"/>
        <end position="16"/>
    </location>
</feature>
<gene>
    <name evidence="2" type="ORF">LYSCAS_07890</name>
</gene>
<reference evidence="2 3" key="1">
    <citation type="submission" date="2021-03" db="EMBL/GenBank/DDBJ databases">
        <title>Complete Genome Sequences of Two Lysobacter Strains Isolated from Sea Water (Lysobacter caseinilyticus) and Soil (Lysobacter helvus) in South Korea.</title>
        <authorList>
            <person name="Watanabe Y."/>
            <person name="Arakawa K."/>
        </authorList>
    </citation>
    <scope>NUCLEOTIDE SEQUENCE [LARGE SCALE GENOMIC DNA]</scope>
    <source>
        <strain evidence="2 3">KVB24</strain>
    </source>
</reference>
<dbReference type="RefSeq" id="WP_213435903.1">
    <property type="nucleotide sequence ID" value="NZ_AP024545.1"/>
</dbReference>
<sequence length="161" mass="17369">MSDSKYRGPKPARADRNTGPQAPIEALLADSAFDPLRRALWLDALDQRLRPFLPPSLAAHARLANLDGGRLVYVVDAPVWRAKLRLVAPDILDAARSLGLGVAELVVKTTTYPIHPSERTESKAKPMSAAAKEALQAALASLVDPHPGSEKNPDAKRKPES</sequence>
<feature type="compositionally biased region" description="Basic and acidic residues" evidence="1">
    <location>
        <begin position="147"/>
        <end position="161"/>
    </location>
</feature>
<accession>A0ABM7Q3C7</accession>
<keyword evidence="3" id="KW-1185">Reference proteome</keyword>
<organism evidence="2 3">
    <name type="scientific">Noviluteimonas caseinilytica</name>
    <dbReference type="NCBI Taxonomy" id="2675101"/>
    <lineage>
        <taxon>Bacteria</taxon>
        <taxon>Pseudomonadati</taxon>
        <taxon>Pseudomonadota</taxon>
        <taxon>Gammaproteobacteria</taxon>
        <taxon>Lysobacterales</taxon>
        <taxon>Lysobacteraceae</taxon>
        <taxon>Noviluteimonas</taxon>
    </lineage>
</organism>
<feature type="region of interest" description="Disordered" evidence="1">
    <location>
        <begin position="140"/>
        <end position="161"/>
    </location>
</feature>
<dbReference type="Pfam" id="PF05258">
    <property type="entry name" value="DciA"/>
    <property type="match status" value="1"/>
</dbReference>
<evidence type="ECO:0000313" key="2">
    <source>
        <dbReference type="EMBL" id="BCT91765.1"/>
    </source>
</evidence>
<protein>
    <recommendedName>
        <fullName evidence="4">DUF721 domain-containing protein</fullName>
    </recommendedName>
</protein>
<evidence type="ECO:0000256" key="1">
    <source>
        <dbReference type="SAM" id="MobiDB-lite"/>
    </source>
</evidence>
<dbReference type="EMBL" id="AP024545">
    <property type="protein sequence ID" value="BCT91765.1"/>
    <property type="molecule type" value="Genomic_DNA"/>
</dbReference>